<organism evidence="2 3">
    <name type="scientific">Colletotrichum liriopes</name>
    <dbReference type="NCBI Taxonomy" id="708192"/>
    <lineage>
        <taxon>Eukaryota</taxon>
        <taxon>Fungi</taxon>
        <taxon>Dikarya</taxon>
        <taxon>Ascomycota</taxon>
        <taxon>Pezizomycotina</taxon>
        <taxon>Sordariomycetes</taxon>
        <taxon>Hypocreomycetidae</taxon>
        <taxon>Glomerellales</taxon>
        <taxon>Glomerellaceae</taxon>
        <taxon>Colletotrichum</taxon>
        <taxon>Colletotrichum spaethianum species complex</taxon>
    </lineage>
</organism>
<dbReference type="Proteomes" id="UP001055172">
    <property type="component" value="Unassembled WGS sequence"/>
</dbReference>
<dbReference type="AlphaFoldDB" id="A0AA37GWH6"/>
<evidence type="ECO:0000256" key="1">
    <source>
        <dbReference type="SAM" id="Phobius"/>
    </source>
</evidence>
<sequence>MSPDYDALCTICVDIHWYSSSFTLKMFSGDSRNYGVSATARGKVAAFFGRSFLEVSLPSLFPTKPLETNTTMKSYRTTFRSSLCGFSMIIGGKEEYFEWRRTNDTEAKPLGKALRRKLVRIPGPNVGAGNFKMRRDVNPNNDGNEVVAFMADNSSWNLGRSFTFRFRESGLESTLSEQWRTAALLSGLWLWWMDLVRYRSLVAGGGAVVAIAGVAGVAGIAT</sequence>
<comment type="caution">
    <text evidence="2">The sequence shown here is derived from an EMBL/GenBank/DDBJ whole genome shotgun (WGS) entry which is preliminary data.</text>
</comment>
<protein>
    <submittedName>
        <fullName evidence="2">Uncharacterized protein</fullName>
    </submittedName>
</protein>
<keyword evidence="1" id="KW-0472">Membrane</keyword>
<evidence type="ECO:0000313" key="3">
    <source>
        <dbReference type="Proteomes" id="UP001055172"/>
    </source>
</evidence>
<keyword evidence="1" id="KW-1133">Transmembrane helix</keyword>
<name>A0AA37GWH6_9PEZI</name>
<gene>
    <name evidence="2" type="ORF">ColLi_10519</name>
</gene>
<feature type="transmembrane region" description="Helical" evidence="1">
    <location>
        <begin position="201"/>
        <end position="221"/>
    </location>
</feature>
<proteinExistence type="predicted"/>
<keyword evidence="3" id="KW-1185">Reference proteome</keyword>
<keyword evidence="1" id="KW-0812">Transmembrane</keyword>
<reference evidence="2 3" key="1">
    <citation type="submission" date="2021-07" db="EMBL/GenBank/DDBJ databases">
        <title>Genome data of Colletotrichum spaethianum.</title>
        <authorList>
            <person name="Utami Y.D."/>
            <person name="Hiruma K."/>
        </authorList>
    </citation>
    <scope>NUCLEOTIDE SEQUENCE [LARGE SCALE GENOMIC DNA]</scope>
    <source>
        <strain evidence="2 3">MAFF 242679</strain>
    </source>
</reference>
<dbReference type="EMBL" id="BPPX01000028">
    <property type="protein sequence ID" value="GJC87681.1"/>
    <property type="molecule type" value="Genomic_DNA"/>
</dbReference>
<evidence type="ECO:0000313" key="2">
    <source>
        <dbReference type="EMBL" id="GJC87681.1"/>
    </source>
</evidence>
<accession>A0AA37GWH6</accession>